<accession>A0A6J4KJH7</accession>
<name>A0A6J4KJH7_9BACT</name>
<dbReference type="AlphaFoldDB" id="A0A6J4KJH7"/>
<organism evidence="2">
    <name type="scientific">uncultured Gemmatimonadaceae bacterium</name>
    <dbReference type="NCBI Taxonomy" id="246130"/>
    <lineage>
        <taxon>Bacteria</taxon>
        <taxon>Pseudomonadati</taxon>
        <taxon>Gemmatimonadota</taxon>
        <taxon>Gemmatimonadia</taxon>
        <taxon>Gemmatimonadales</taxon>
        <taxon>Gemmatimonadaceae</taxon>
        <taxon>environmental samples</taxon>
    </lineage>
</organism>
<sequence length="68" mass="7174">GKREVVGRLRTSLPRFRYPFPTSHFPPFPAPLSCAPTPRISPSTPPSDTRSSTSPTTSSAAAPPPGSI</sequence>
<dbReference type="EMBL" id="CADCTX010000230">
    <property type="protein sequence ID" value="CAA9307977.1"/>
    <property type="molecule type" value="Genomic_DNA"/>
</dbReference>
<feature type="non-terminal residue" evidence="2">
    <location>
        <position position="1"/>
    </location>
</feature>
<reference evidence="2" key="1">
    <citation type="submission" date="2020-02" db="EMBL/GenBank/DDBJ databases">
        <authorList>
            <person name="Meier V. D."/>
        </authorList>
    </citation>
    <scope>NUCLEOTIDE SEQUENCE</scope>
    <source>
        <strain evidence="2">AVDCRST_MAG40</strain>
    </source>
</reference>
<feature type="non-terminal residue" evidence="2">
    <location>
        <position position="68"/>
    </location>
</feature>
<feature type="compositionally biased region" description="Low complexity" evidence="1">
    <location>
        <begin position="35"/>
        <end position="61"/>
    </location>
</feature>
<protein>
    <submittedName>
        <fullName evidence="2">Uncharacterized protein</fullName>
    </submittedName>
</protein>
<evidence type="ECO:0000313" key="2">
    <source>
        <dbReference type="EMBL" id="CAA9307977.1"/>
    </source>
</evidence>
<evidence type="ECO:0000256" key="1">
    <source>
        <dbReference type="SAM" id="MobiDB-lite"/>
    </source>
</evidence>
<proteinExistence type="predicted"/>
<gene>
    <name evidence="2" type="ORF">AVDCRST_MAG40-796</name>
</gene>
<feature type="region of interest" description="Disordered" evidence="1">
    <location>
        <begin position="18"/>
        <end position="68"/>
    </location>
</feature>